<organism evidence="2 3">
    <name type="scientific">Marinigracilibium pacificum</name>
    <dbReference type="NCBI Taxonomy" id="2729599"/>
    <lineage>
        <taxon>Bacteria</taxon>
        <taxon>Pseudomonadati</taxon>
        <taxon>Bacteroidota</taxon>
        <taxon>Cytophagia</taxon>
        <taxon>Cytophagales</taxon>
        <taxon>Flammeovirgaceae</taxon>
        <taxon>Marinigracilibium</taxon>
    </lineage>
</organism>
<gene>
    <name evidence="2" type="ORF">HH304_18905</name>
</gene>
<feature type="domain" description="Fibronectin type-III" evidence="1">
    <location>
        <begin position="292"/>
        <end position="379"/>
    </location>
</feature>
<dbReference type="RefSeq" id="WP_169684854.1">
    <property type="nucleotide sequence ID" value="NZ_JABBNU010000013.1"/>
</dbReference>
<comment type="caution">
    <text evidence="2">The sequence shown here is derived from an EMBL/GenBank/DDBJ whole genome shotgun (WGS) entry which is preliminary data.</text>
</comment>
<dbReference type="PROSITE" id="PS50853">
    <property type="entry name" value="FN3"/>
    <property type="match status" value="1"/>
</dbReference>
<dbReference type="InterPro" id="IPR003961">
    <property type="entry name" value="FN3_dom"/>
</dbReference>
<evidence type="ECO:0000313" key="2">
    <source>
        <dbReference type="EMBL" id="NMM50487.1"/>
    </source>
</evidence>
<dbReference type="InterPro" id="IPR013783">
    <property type="entry name" value="Ig-like_fold"/>
</dbReference>
<protein>
    <recommendedName>
        <fullName evidence="1">Fibronectin type-III domain-containing protein</fullName>
    </recommendedName>
</protein>
<name>A0A848J1P2_9BACT</name>
<dbReference type="Proteomes" id="UP000559010">
    <property type="component" value="Unassembled WGS sequence"/>
</dbReference>
<reference evidence="2 3" key="1">
    <citation type="submission" date="2020-04" db="EMBL/GenBank/DDBJ databases">
        <title>Flammeovirgaceae bacterium KN852 isolated from deep sea.</title>
        <authorList>
            <person name="Zhang D.-C."/>
        </authorList>
    </citation>
    <scope>NUCLEOTIDE SEQUENCE [LARGE SCALE GENOMIC DNA]</scope>
    <source>
        <strain evidence="2 3">KN852</strain>
    </source>
</reference>
<evidence type="ECO:0000259" key="1">
    <source>
        <dbReference type="PROSITE" id="PS50853"/>
    </source>
</evidence>
<keyword evidence="3" id="KW-1185">Reference proteome</keyword>
<evidence type="ECO:0000313" key="3">
    <source>
        <dbReference type="Proteomes" id="UP000559010"/>
    </source>
</evidence>
<proteinExistence type="predicted"/>
<dbReference type="EMBL" id="JABBNU010000013">
    <property type="protein sequence ID" value="NMM50487.1"/>
    <property type="molecule type" value="Genomic_DNA"/>
</dbReference>
<dbReference type="InterPro" id="IPR036116">
    <property type="entry name" value="FN3_sf"/>
</dbReference>
<dbReference type="SUPFAM" id="SSF49265">
    <property type="entry name" value="Fibronectin type III"/>
    <property type="match status" value="1"/>
</dbReference>
<dbReference type="CDD" id="cd00063">
    <property type="entry name" value="FN3"/>
    <property type="match status" value="1"/>
</dbReference>
<sequence length="1862" mass="208518">MNRFYQLLIFFIGVIFSWQVNAQTWPVNASLQITPPYSLYLSDYTLPDQDHLRLNLTLRDLNEPVYNARLVVKIEGTNISITSRPNAVNLPVELNPGMMTTVSGFEIADYLNPQNLIYSGPGAQKFYQSGELPEGMYRFTITAYDYERHDQKVSNTAQAVVWLVRNDPPMITQPVCGTAINPVQQPQFLFQWQNINASPNSALSTEYELTVTEVWPEGRNPNDAINTSEPLFQTITDQTSFLYGYNEPQLLPGKTYAWRVRAMDVEGRDLYENEGYSAVCYFTVVEEALSYPVTNVGHEVLGQRQARIYWDLEEEPSNYVVEFREDKGGASWFDQETTDPELMLNQLNPSTPYVYRIGKKSEGYTSAWTEEFQFETPARLIAACGEDVTTTVPQNTNPLITAMTGNVFQVGDFEMEVLQIQGSNGIFSGYGAMKTPWLGFTVHVKFDNIVVNEAYQVIEGEVHALTQSVEKFKEQWQQSDEVRDALQHPFEGIGQTIGETVIVEGTIESVTIDRENNQVVIEVEGNDEPQRVDIPSQDEGPTVIQDENGDRYVVTPDGRVLEGDQAEAFIENTQRQIPDSIILFIDGQFGFDEYKPYKAYIQGDYETLPLSEEGYKVPWVSMQATSIGYVTITLKDGENIDDYKFKTTTGIDLPRPVADQSIANQYNISVVGGQHEEEFGVEAYRKPATEDGNEILVGKTNVISFKNDVKKEVIIVNVANKDFANSNFQLQEYLNEVFNETLVTFEVKAIEWNPSEDIDWEALQNDESGAFSTYNTEQKKLISTFKDSNIYTNAGDDAAFLFVAPGTGNSTVAGRMPFKRNFGFIYANQINNTDKYHTTVAHELGHGLFRLRHPDDEFSTSDPNNLMAASGAMGDDLYYFQWKRVHDPESMIAWMQDDELSELTIAGQCISGDLVTTLARVNQFYNIGGKPIKLPSGATPKAFFTNEHQGKLASFVYNGTTYIPYLSKKDDTFLGYAPVGIKSKVKNLSDFEDFKIDLEEGDRAIAQHVLLGDFGENGSCTYRIKIGEEISEEKVSNNCRCLDFDQFLIFKSIETGNSHAFNFGSDLVDDIEFLSKLYKGDDPITLEDNTQRHTIKAKLFITDETTEDWILSELETYDPGAGVKKIWIHKTEGSYELKNEIDGFDDLDEYLALHGKGVTMAKIMAQVNHSADQFGTLLYEGSDFISQQIQKAKIPEYVYNPKHENYDPRYATFYRYLTITLEPARQVFSLMLQTSLNNAGYQFQAWDSPEEKPTSDLSNFLNEDGSINLYEYEFAVLCGAYNGLIDIVDGIPQMVSMVSMIMTVDGRNQVMQMYLNLKNYENEDTGEKGFYAAFKNLAGKQLDQMQEQPVKAAHDISAISVQVLIGFVSGGTTLAATFGPKVATIFRVLSYIDDLADITRAFKLVGKSANGVFKLMRGSDVFIKAQNGLVYVRIITESGGSALKTFSDKILSGLESSKKLIAIGDNYQLKIDGVQYNLTKFGDDLAEASEEILASGFNISEALLRRLRNTYGLELFEISALSDQLGRLGKTLSDFDNLVKNSSIVHKQDLVKKLAADLSSRNTPAEFFEKLAENSKLVDAWGLIKNAGLDDLARNTNVLEEVTKLSGKTLNGNPLDVAKLFDNGLGRTLSKVSDADKTKILSRINEWDAGKVDDLARRLGKGNYPALADDLADPDFFKLYDDIIHDPENALDIAKRAGNGNLTTTAKSTFFNDITKLGKDFEGVVAPALRQGGAWRNKLKDVVSKKFGIDDLDSYEMYEQVQFTYNKSTGDYFVADQAFVKYGFDADGDKFIENVIVIENKLSDATKLTANQSAAKSISGYTVRSRQISGLDQGLEANSNNWLRAYGDGSGKNIIDITDEFK</sequence>
<accession>A0A848J1P2</accession>
<dbReference type="Gene3D" id="2.60.40.10">
    <property type="entry name" value="Immunoglobulins"/>
    <property type="match status" value="2"/>
</dbReference>